<comment type="caution">
    <text evidence="2">The sequence shown here is derived from an EMBL/GenBank/DDBJ whole genome shotgun (WGS) entry which is preliminary data.</text>
</comment>
<dbReference type="CDD" id="cd04182">
    <property type="entry name" value="GT_2_like_f"/>
    <property type="match status" value="1"/>
</dbReference>
<dbReference type="PANTHER" id="PTHR43777">
    <property type="entry name" value="MOLYBDENUM COFACTOR CYTIDYLYLTRANSFERASE"/>
    <property type="match status" value="1"/>
</dbReference>
<dbReference type="InterPro" id="IPR029044">
    <property type="entry name" value="Nucleotide-diphossugar_trans"/>
</dbReference>
<feature type="domain" description="MobA-like NTP transferase" evidence="1">
    <location>
        <begin position="9"/>
        <end position="169"/>
    </location>
</feature>
<dbReference type="SUPFAM" id="SSF53448">
    <property type="entry name" value="Nucleotide-diphospho-sugar transferases"/>
    <property type="match status" value="1"/>
</dbReference>
<dbReference type="RefSeq" id="WP_119608249.1">
    <property type="nucleotide sequence ID" value="NZ_QXFH01000072.1"/>
</dbReference>
<evidence type="ECO:0000313" key="3">
    <source>
        <dbReference type="Proteomes" id="UP000266067"/>
    </source>
</evidence>
<keyword evidence="3" id="KW-1185">Reference proteome</keyword>
<dbReference type="EMBL" id="QXFH01000072">
    <property type="protein sequence ID" value="RIV32988.1"/>
    <property type="molecule type" value="Genomic_DNA"/>
</dbReference>
<accession>A0A3A1N6C0</accession>
<reference evidence="2 3" key="1">
    <citation type="submission" date="2018-08" db="EMBL/GenBank/DDBJ databases">
        <title>Proposal of Muricauda 72 sp.nov. and Muricauda NH166 sp.nov., isolated from seawater.</title>
        <authorList>
            <person name="Cheng H."/>
            <person name="Wu Y.-H."/>
            <person name="Guo L.-L."/>
            <person name="Xu X.-W."/>
        </authorList>
    </citation>
    <scope>NUCLEOTIDE SEQUENCE [LARGE SCALE GENOMIC DNA]</scope>
    <source>
        <strain evidence="2 3">KCTC 22173</strain>
    </source>
</reference>
<evidence type="ECO:0000313" key="2">
    <source>
        <dbReference type="EMBL" id="RIV32988.1"/>
    </source>
</evidence>
<sequence length="201" mass="22082">MSAEENIAVVVLAAGGSSRLGRPKQLVEFKGNTLLEHTMAKVDMLGFQTKILVLGSNQDKIQQKISSDGFKVVINSNWEQGMASSIKIGLEAALAEENGLNHILFLVSDQPFLERANLIKLVHTQLTKNPKATYSKYGDNIGVPAIFGKAAFPLLLKLEGDEGAKKLMHLENFNFCTETFKNGGFDVDTEEDVQQLKQMDV</sequence>
<dbReference type="OrthoDB" id="9779263at2"/>
<name>A0A3A1N6C0_9FLAO</name>
<dbReference type="Gene3D" id="3.90.550.10">
    <property type="entry name" value="Spore Coat Polysaccharide Biosynthesis Protein SpsA, Chain A"/>
    <property type="match status" value="1"/>
</dbReference>
<dbReference type="Proteomes" id="UP000266067">
    <property type="component" value="Unassembled WGS sequence"/>
</dbReference>
<protein>
    <submittedName>
        <fullName evidence="2">Nucleotidyltransferase family protein</fullName>
    </submittedName>
</protein>
<dbReference type="InterPro" id="IPR025877">
    <property type="entry name" value="MobA-like_NTP_Trfase"/>
</dbReference>
<dbReference type="AlphaFoldDB" id="A0A3A1N6C0"/>
<dbReference type="Pfam" id="PF12804">
    <property type="entry name" value="NTP_transf_3"/>
    <property type="match status" value="1"/>
</dbReference>
<gene>
    <name evidence="2" type="ORF">D2V08_11265</name>
</gene>
<organism evidence="2 3">
    <name type="scientific">Flagellimonas lutimaris</name>
    <dbReference type="NCBI Taxonomy" id="475082"/>
    <lineage>
        <taxon>Bacteria</taxon>
        <taxon>Pseudomonadati</taxon>
        <taxon>Bacteroidota</taxon>
        <taxon>Flavobacteriia</taxon>
        <taxon>Flavobacteriales</taxon>
        <taxon>Flavobacteriaceae</taxon>
        <taxon>Flagellimonas</taxon>
    </lineage>
</organism>
<keyword evidence="2" id="KW-0808">Transferase</keyword>
<proteinExistence type="predicted"/>
<evidence type="ECO:0000259" key="1">
    <source>
        <dbReference type="Pfam" id="PF12804"/>
    </source>
</evidence>
<dbReference type="GO" id="GO:0016779">
    <property type="term" value="F:nucleotidyltransferase activity"/>
    <property type="evidence" value="ECO:0007669"/>
    <property type="project" value="UniProtKB-ARBA"/>
</dbReference>
<dbReference type="PANTHER" id="PTHR43777:SF1">
    <property type="entry name" value="MOLYBDENUM COFACTOR CYTIDYLYLTRANSFERASE"/>
    <property type="match status" value="1"/>
</dbReference>